<dbReference type="Proteomes" id="UP000308489">
    <property type="component" value="Chromosome 1"/>
</dbReference>
<keyword evidence="1" id="KW-1133">Transmembrane helix</keyword>
<keyword evidence="1" id="KW-0472">Membrane</keyword>
<keyword evidence="3" id="KW-1185">Reference proteome</keyword>
<dbReference type="OrthoDB" id="10010836at2"/>
<evidence type="ECO:0000313" key="2">
    <source>
        <dbReference type="EMBL" id="VTQ86064.1"/>
    </source>
</evidence>
<proteinExistence type="predicted"/>
<dbReference type="AlphaFoldDB" id="A0A4U9R3W8"/>
<dbReference type="EMBL" id="LR590481">
    <property type="protein sequence ID" value="VTQ86064.1"/>
    <property type="molecule type" value="Genomic_DNA"/>
</dbReference>
<protein>
    <recommendedName>
        <fullName evidence="4">DUF2178 domain-containing protein</fullName>
    </recommendedName>
</protein>
<feature type="transmembrane region" description="Helical" evidence="1">
    <location>
        <begin position="41"/>
        <end position="61"/>
    </location>
</feature>
<name>A0A4U9R3W8_HATHI</name>
<dbReference type="RefSeq" id="WP_138209586.1">
    <property type="nucleotide sequence ID" value="NZ_CBCRUQ010000016.1"/>
</dbReference>
<evidence type="ECO:0008006" key="4">
    <source>
        <dbReference type="Google" id="ProtNLM"/>
    </source>
</evidence>
<accession>A0A4U9R3W8</accession>
<gene>
    <name evidence="2" type="ORF">NCTC503_00871</name>
</gene>
<evidence type="ECO:0000313" key="3">
    <source>
        <dbReference type="Proteomes" id="UP000308489"/>
    </source>
</evidence>
<organism evidence="2 3">
    <name type="scientific">Hathewaya histolytica</name>
    <name type="common">Clostridium histolyticum</name>
    <dbReference type="NCBI Taxonomy" id="1498"/>
    <lineage>
        <taxon>Bacteria</taxon>
        <taxon>Bacillati</taxon>
        <taxon>Bacillota</taxon>
        <taxon>Clostridia</taxon>
        <taxon>Eubacteriales</taxon>
        <taxon>Clostridiaceae</taxon>
        <taxon>Hathewaya</taxon>
    </lineage>
</organism>
<evidence type="ECO:0000256" key="1">
    <source>
        <dbReference type="SAM" id="Phobius"/>
    </source>
</evidence>
<sequence>MSKFSFLNKQRIECMLLALIGVVLILFSSFSNSNISNVNLIQGLGVGCIAGGVGGFIGTFLGKKRFKQNYKILEQDERLHNVWQKAGCASYNLTFYSVLLLYILVLVLDLSAIAVCGIIIILMPLSNLAFTRYYNKRL</sequence>
<dbReference type="KEGG" id="hhw:NCTC503_00871"/>
<feature type="transmembrane region" description="Helical" evidence="1">
    <location>
        <begin position="82"/>
        <end position="104"/>
    </location>
</feature>
<reference evidence="2 3" key="1">
    <citation type="submission" date="2019-05" db="EMBL/GenBank/DDBJ databases">
        <authorList>
            <consortium name="Pathogen Informatics"/>
        </authorList>
    </citation>
    <scope>NUCLEOTIDE SEQUENCE [LARGE SCALE GENOMIC DNA]</scope>
    <source>
        <strain evidence="2 3">NCTC503</strain>
    </source>
</reference>
<keyword evidence="1" id="KW-0812">Transmembrane</keyword>
<feature type="transmembrane region" description="Helical" evidence="1">
    <location>
        <begin position="110"/>
        <end position="130"/>
    </location>
</feature>